<gene>
    <name evidence="2" type="ORF">FHW18_004822</name>
</gene>
<feature type="chain" id="PRO_5031459186" description="Exopolysaccharide biosynthesis operon protein EpsL" evidence="1">
    <location>
        <begin position="27"/>
        <end position="431"/>
    </location>
</feature>
<proteinExistence type="predicted"/>
<evidence type="ECO:0008006" key="4">
    <source>
        <dbReference type="Google" id="ProtNLM"/>
    </source>
</evidence>
<keyword evidence="1" id="KW-0732">Signal</keyword>
<name>A0A7Y9LQ55_9BURK</name>
<evidence type="ECO:0000256" key="1">
    <source>
        <dbReference type="SAM" id="SignalP"/>
    </source>
</evidence>
<dbReference type="EMBL" id="JACBYR010000002">
    <property type="protein sequence ID" value="NYE85515.1"/>
    <property type="molecule type" value="Genomic_DNA"/>
</dbReference>
<dbReference type="Proteomes" id="UP000542125">
    <property type="component" value="Unassembled WGS sequence"/>
</dbReference>
<protein>
    <recommendedName>
        <fullName evidence="4">Exopolysaccharide biosynthesis operon protein EpsL</fullName>
    </recommendedName>
</protein>
<accession>A0A7Y9LQ55</accession>
<reference evidence="2 3" key="1">
    <citation type="submission" date="2020-07" db="EMBL/GenBank/DDBJ databases">
        <title>Genomic Encyclopedia of Type Strains, Phase IV (KMG-V): Genome sequencing to study the core and pangenomes of soil and plant-associated prokaryotes.</title>
        <authorList>
            <person name="Whitman W."/>
        </authorList>
    </citation>
    <scope>NUCLEOTIDE SEQUENCE [LARGE SCALE GENOMIC DNA]</scope>
    <source>
        <strain evidence="2 3">SAS40</strain>
    </source>
</reference>
<dbReference type="AlphaFoldDB" id="A0A7Y9LQ55"/>
<comment type="caution">
    <text evidence="2">The sequence shown here is derived from an EMBL/GenBank/DDBJ whole genome shotgun (WGS) entry which is preliminary data.</text>
</comment>
<keyword evidence="3" id="KW-1185">Reference proteome</keyword>
<dbReference type="RefSeq" id="WP_179589507.1">
    <property type="nucleotide sequence ID" value="NZ_JACBYR010000002.1"/>
</dbReference>
<organism evidence="2 3">
    <name type="scientific">Pigmentiphaga litoralis</name>
    <dbReference type="NCBI Taxonomy" id="516702"/>
    <lineage>
        <taxon>Bacteria</taxon>
        <taxon>Pseudomonadati</taxon>
        <taxon>Pseudomonadota</taxon>
        <taxon>Betaproteobacteria</taxon>
        <taxon>Burkholderiales</taxon>
        <taxon>Alcaligenaceae</taxon>
        <taxon>Pigmentiphaga</taxon>
    </lineage>
</organism>
<evidence type="ECO:0000313" key="2">
    <source>
        <dbReference type="EMBL" id="NYE85515.1"/>
    </source>
</evidence>
<evidence type="ECO:0000313" key="3">
    <source>
        <dbReference type="Proteomes" id="UP000542125"/>
    </source>
</evidence>
<feature type="signal peptide" evidence="1">
    <location>
        <begin position="1"/>
        <end position="26"/>
    </location>
</feature>
<sequence length="431" mass="48571">MTMRRARWLAGPACVCALGVIPPAAAADFPEFIDYVLKADSSLQRLSNPFRVSDAERGFYGPDTVRLNEISGAVIVPLLSDRTRFVASGSFGSAVYDRHPQLTHQPKRLDTAFQWRAGRLFQGSVGLGQEERLNRFLSLSAPDRDLVDSRNVFADVGLRVTESLTLPQLSVSRNSLRYEYPLNATLYNRNENRVQVAARYSGWGASYVQAGLMQSRVDYIDRTPGLIAQVDNRYADREAFVDAQWVYSAKTMLSSRIGYRQRSYETLTDRNTSLITVDAKAAWQYSPKTRFDVAVWHRPYANEEDPGILYSTLTGARASIRWQYTDKLWLSFNVVRENQKNTRLAAINDGSSEALRFGPRVEWAVTRNMKLTVDGWQDKVEGRNYPSSTSTVVRVGLTLMTENGGAGQPERLLRSPDCAPPRYVETTLCYD</sequence>